<dbReference type="InterPro" id="IPR003675">
    <property type="entry name" value="Rce1/LyrA-like_dom"/>
</dbReference>
<gene>
    <name evidence="3" type="ORF">STA1M1_37820</name>
</gene>
<keyword evidence="4" id="KW-1185">Reference proteome</keyword>
<keyword evidence="1" id="KW-1133">Transmembrane helix</keyword>
<name>A0ABQ5LZ68_9RHOB</name>
<sequence>MQVDATHNPDHRHLRLWAEFLVLFLLTPVAMALFLPPTAMFPVLFASTLVGAILLHLTPGFRWRDLKRGWQQGDWRTVIAFALVTALLSWAVLMTVLPEAFLGIFQVSPWLWLAIMLLYPILSALPQEVVFRPLFFRRYEPILPPARAGLALNAALFSLAHLLYWNWIVAAMTFGGGLVFAWAYEVRGSFPLALALHAVAGNILFTIGMGVFFYSGNVVRPF</sequence>
<protein>
    <recommendedName>
        <fullName evidence="2">CAAX prenyl protease 2/Lysostaphin resistance protein A-like domain-containing protein</fullName>
    </recommendedName>
</protein>
<feature type="transmembrane region" description="Helical" evidence="1">
    <location>
        <begin position="162"/>
        <end position="184"/>
    </location>
</feature>
<dbReference type="RefSeq" id="WP_281843829.1">
    <property type="nucleotide sequence ID" value="NZ_BROH01000016.1"/>
</dbReference>
<accession>A0ABQ5LZ68</accession>
<keyword evidence="1" id="KW-0812">Transmembrane</keyword>
<dbReference type="EMBL" id="BROH01000016">
    <property type="protein sequence ID" value="GKY89913.1"/>
    <property type="molecule type" value="Genomic_DNA"/>
</dbReference>
<feature type="domain" description="CAAX prenyl protease 2/Lysostaphin resistance protein A-like" evidence="2">
    <location>
        <begin position="110"/>
        <end position="199"/>
    </location>
</feature>
<dbReference type="Proteomes" id="UP001144205">
    <property type="component" value="Unassembled WGS sequence"/>
</dbReference>
<evidence type="ECO:0000313" key="4">
    <source>
        <dbReference type="Proteomes" id="UP001144205"/>
    </source>
</evidence>
<organism evidence="3 4">
    <name type="scientific">Sinisalibacter aestuarii</name>
    <dbReference type="NCBI Taxonomy" id="2949426"/>
    <lineage>
        <taxon>Bacteria</taxon>
        <taxon>Pseudomonadati</taxon>
        <taxon>Pseudomonadota</taxon>
        <taxon>Alphaproteobacteria</taxon>
        <taxon>Rhodobacterales</taxon>
        <taxon>Roseobacteraceae</taxon>
        <taxon>Sinisalibacter</taxon>
    </lineage>
</organism>
<evidence type="ECO:0000313" key="3">
    <source>
        <dbReference type="EMBL" id="GKY89913.1"/>
    </source>
</evidence>
<feature type="transmembrane region" description="Helical" evidence="1">
    <location>
        <begin position="190"/>
        <end position="214"/>
    </location>
</feature>
<keyword evidence="1" id="KW-0472">Membrane</keyword>
<feature type="transmembrane region" description="Helical" evidence="1">
    <location>
        <begin position="40"/>
        <end position="57"/>
    </location>
</feature>
<dbReference type="Pfam" id="PF02517">
    <property type="entry name" value="Rce1-like"/>
    <property type="match status" value="1"/>
</dbReference>
<feature type="transmembrane region" description="Helical" evidence="1">
    <location>
        <begin position="110"/>
        <end position="131"/>
    </location>
</feature>
<proteinExistence type="predicted"/>
<reference evidence="3" key="1">
    <citation type="journal article" date="2023" name="Int. J. Syst. Evol. Microbiol.">
        <title>Sinisalibacter aestuarii sp. nov., isolated from estuarine sediment of the Arakawa River.</title>
        <authorList>
            <person name="Arafat S.T."/>
            <person name="Hirano S."/>
            <person name="Sato A."/>
            <person name="Takeuchi K."/>
            <person name="Yasuda T."/>
            <person name="Terahara T."/>
            <person name="Hamada M."/>
            <person name="Kobayashi T."/>
        </authorList>
    </citation>
    <scope>NUCLEOTIDE SEQUENCE</scope>
    <source>
        <strain evidence="3">B-399</strain>
    </source>
</reference>
<feature type="transmembrane region" description="Helical" evidence="1">
    <location>
        <begin position="78"/>
        <end position="98"/>
    </location>
</feature>
<feature type="transmembrane region" description="Helical" evidence="1">
    <location>
        <begin position="16"/>
        <end position="34"/>
    </location>
</feature>
<comment type="caution">
    <text evidence="3">The sequence shown here is derived from an EMBL/GenBank/DDBJ whole genome shotgun (WGS) entry which is preliminary data.</text>
</comment>
<evidence type="ECO:0000259" key="2">
    <source>
        <dbReference type="Pfam" id="PF02517"/>
    </source>
</evidence>
<evidence type="ECO:0000256" key="1">
    <source>
        <dbReference type="SAM" id="Phobius"/>
    </source>
</evidence>